<evidence type="ECO:0000256" key="2">
    <source>
        <dbReference type="ARBA" id="ARBA00023015"/>
    </source>
</evidence>
<feature type="compositionally biased region" description="Low complexity" evidence="6">
    <location>
        <begin position="47"/>
        <end position="56"/>
    </location>
</feature>
<dbReference type="InterPro" id="IPR013325">
    <property type="entry name" value="RNA_pol_sigma_r2"/>
</dbReference>
<dbReference type="PANTHER" id="PTHR30603:SF47">
    <property type="entry name" value="RNA POLYMERASE SIGMA FACTOR SIGD, CHLOROPLASTIC"/>
    <property type="match status" value="1"/>
</dbReference>
<feature type="compositionally biased region" description="Low complexity" evidence="6">
    <location>
        <begin position="220"/>
        <end position="251"/>
    </location>
</feature>
<dbReference type="Gene3D" id="1.10.10.10">
    <property type="entry name" value="Winged helix-like DNA-binding domain superfamily/Winged helix DNA-binding domain"/>
    <property type="match status" value="2"/>
</dbReference>
<feature type="region of interest" description="Disordered" evidence="6">
    <location>
        <begin position="111"/>
        <end position="143"/>
    </location>
</feature>
<evidence type="ECO:0008006" key="10">
    <source>
        <dbReference type="Google" id="ProtNLM"/>
    </source>
</evidence>
<name>A0A7S2MFA3_9STRA</name>
<evidence type="ECO:0000256" key="6">
    <source>
        <dbReference type="SAM" id="MobiDB-lite"/>
    </source>
</evidence>
<evidence type="ECO:0000256" key="1">
    <source>
        <dbReference type="ARBA" id="ARBA00007788"/>
    </source>
</evidence>
<reference evidence="9" key="1">
    <citation type="submission" date="2021-01" db="EMBL/GenBank/DDBJ databases">
        <authorList>
            <person name="Corre E."/>
            <person name="Pelletier E."/>
            <person name="Niang G."/>
            <person name="Scheremetjew M."/>
            <person name="Finn R."/>
            <person name="Kale V."/>
            <person name="Holt S."/>
            <person name="Cochrane G."/>
            <person name="Meng A."/>
            <person name="Brown T."/>
            <person name="Cohen L."/>
        </authorList>
    </citation>
    <scope>NUCLEOTIDE SEQUENCE</scope>
    <source>
        <strain evidence="9">CCMP826</strain>
    </source>
</reference>
<dbReference type="InterPro" id="IPR013324">
    <property type="entry name" value="RNA_pol_sigma_r3/r4-like"/>
</dbReference>
<keyword evidence="3" id="KW-0731">Sigma factor</keyword>
<dbReference type="Pfam" id="PF04542">
    <property type="entry name" value="Sigma70_r2"/>
    <property type="match status" value="1"/>
</dbReference>
<keyword evidence="2" id="KW-0805">Transcription regulation</keyword>
<evidence type="ECO:0000259" key="8">
    <source>
        <dbReference type="Pfam" id="PF04542"/>
    </source>
</evidence>
<dbReference type="NCBIfam" id="TIGR02937">
    <property type="entry name" value="sigma70-ECF"/>
    <property type="match status" value="1"/>
</dbReference>
<dbReference type="SUPFAM" id="SSF88946">
    <property type="entry name" value="Sigma2 domain of RNA polymerase sigma factors"/>
    <property type="match status" value="1"/>
</dbReference>
<evidence type="ECO:0000256" key="3">
    <source>
        <dbReference type="ARBA" id="ARBA00023082"/>
    </source>
</evidence>
<protein>
    <recommendedName>
        <fullName evidence="10">RNA polymerase sigma-70 domain-containing protein</fullName>
    </recommendedName>
</protein>
<keyword evidence="4" id="KW-0238">DNA-binding</keyword>
<feature type="compositionally biased region" description="Polar residues" evidence="6">
    <location>
        <begin position="1"/>
        <end position="12"/>
    </location>
</feature>
<dbReference type="InterPro" id="IPR050239">
    <property type="entry name" value="Sigma-70_RNA_pol_init_factors"/>
</dbReference>
<feature type="domain" description="RNA polymerase sigma-70 region 3" evidence="7">
    <location>
        <begin position="535"/>
        <end position="592"/>
    </location>
</feature>
<dbReference type="GO" id="GO:0003677">
    <property type="term" value="F:DNA binding"/>
    <property type="evidence" value="ECO:0007669"/>
    <property type="project" value="UniProtKB-KW"/>
</dbReference>
<feature type="region of interest" description="Disordered" evidence="6">
    <location>
        <begin position="291"/>
        <end position="325"/>
    </location>
</feature>
<dbReference type="PANTHER" id="PTHR30603">
    <property type="entry name" value="RNA POLYMERASE SIGMA FACTOR RPO"/>
    <property type="match status" value="1"/>
</dbReference>
<dbReference type="Gene3D" id="1.20.120.1810">
    <property type="match status" value="1"/>
</dbReference>
<dbReference type="SUPFAM" id="SSF88659">
    <property type="entry name" value="Sigma3 and sigma4 domains of RNA polymerase sigma factors"/>
    <property type="match status" value="2"/>
</dbReference>
<accession>A0A7S2MFA3</accession>
<organism evidence="9">
    <name type="scientific">Helicotheca tamesis</name>
    <dbReference type="NCBI Taxonomy" id="374047"/>
    <lineage>
        <taxon>Eukaryota</taxon>
        <taxon>Sar</taxon>
        <taxon>Stramenopiles</taxon>
        <taxon>Ochrophyta</taxon>
        <taxon>Bacillariophyta</taxon>
        <taxon>Mediophyceae</taxon>
        <taxon>Lithodesmiophycidae</taxon>
        <taxon>Lithodesmiales</taxon>
        <taxon>Lithodesmiaceae</taxon>
        <taxon>Helicotheca</taxon>
    </lineage>
</organism>
<sequence length="709" mass="78962">MTENNSSNSMDSKSTEIGKSRMDFNRFPSRKSLALATVTATLAMSSVSSFTASTTTDGRTRATASPLHTIHSPSALSPLTERRAALPSSSSSSLCMSSVAVDLEMPVQDLEAIGTNPSNSRRTKAKRKPKKTLSTKKYSTTPSLKVESNVGKKTKRSIVLPSSEDLDRLAAYYTDDDEDEDISSTPSGTTRRLKFKRLATTPDRGAKRPHQQWARHAAPSAADATTSLAEALSASSSSETIRTTEETITSANPTLVSEKPIIPKSKVTKATAAASTKTASKDVINANFSSLSTSKTDKEKPTPSSGRSSTMPGFQTRKQSGKYRAHQDGLALVYSSSAATKDTIKKRHEKDESHRRKSNSETMYKDSASVPDSLIQFTNEIHSETSRITPKEEIELGTKTQEAIQLQQLYDNLEMKYNREPTDEEWCAAAGKMNMEALRQTIEEGMEAKNRLVSSNLRMVQGVVNLYIRNGLGSQYNAGDLMQEGTVALIRAAEKFEPKRGFRFSTYAMYWIRSAVKRSQILQSRVINVPQRIHETHKKLQKVEKDLQVELGRKPNKEELALAMGITEIQLERCINAMSQQCFSLDSPIENTLKPGKDDSRGDTMYDLVECKVDDSEYQKQQRSLMKDHLVDTLRRYLTPHEVDLILLRYGLMDERTLPHGFSGPLTIAEVSRLVGLKPDKVRRMINNSLRHIRPLIAAEWEDYESVLE</sequence>
<feature type="compositionally biased region" description="Basic residues" evidence="6">
    <location>
        <begin position="121"/>
        <end position="134"/>
    </location>
</feature>
<dbReference type="InterPro" id="IPR000943">
    <property type="entry name" value="RNA_pol_sigma70"/>
</dbReference>
<gene>
    <name evidence="9" type="ORF">HTAM1171_LOCUS3441</name>
</gene>
<dbReference type="InterPro" id="IPR036388">
    <property type="entry name" value="WH-like_DNA-bd_sf"/>
</dbReference>
<dbReference type="PRINTS" id="PR00046">
    <property type="entry name" value="SIGMA70FCT"/>
</dbReference>
<dbReference type="EMBL" id="HBGV01005734">
    <property type="protein sequence ID" value="CAD9480135.1"/>
    <property type="molecule type" value="Transcribed_RNA"/>
</dbReference>
<dbReference type="GO" id="GO:0006352">
    <property type="term" value="P:DNA-templated transcription initiation"/>
    <property type="evidence" value="ECO:0007669"/>
    <property type="project" value="InterPro"/>
</dbReference>
<feature type="region of interest" description="Disordered" evidence="6">
    <location>
        <begin position="47"/>
        <end position="75"/>
    </location>
</feature>
<feature type="region of interest" description="Disordered" evidence="6">
    <location>
        <begin position="1"/>
        <end position="24"/>
    </location>
</feature>
<dbReference type="InterPro" id="IPR007624">
    <property type="entry name" value="RNA_pol_sigma70_r3"/>
</dbReference>
<evidence type="ECO:0000259" key="7">
    <source>
        <dbReference type="Pfam" id="PF04539"/>
    </source>
</evidence>
<feature type="region of interest" description="Disordered" evidence="6">
    <location>
        <begin position="199"/>
        <end position="254"/>
    </location>
</feature>
<feature type="domain" description="RNA polymerase sigma-70 region 2" evidence="8">
    <location>
        <begin position="452"/>
        <end position="518"/>
    </location>
</feature>
<dbReference type="Pfam" id="PF04539">
    <property type="entry name" value="Sigma70_r3"/>
    <property type="match status" value="1"/>
</dbReference>
<evidence type="ECO:0000256" key="5">
    <source>
        <dbReference type="ARBA" id="ARBA00023163"/>
    </source>
</evidence>
<dbReference type="GO" id="GO:0016987">
    <property type="term" value="F:sigma factor activity"/>
    <property type="evidence" value="ECO:0007669"/>
    <property type="project" value="UniProtKB-KW"/>
</dbReference>
<proteinExistence type="inferred from homology"/>
<evidence type="ECO:0000313" key="9">
    <source>
        <dbReference type="EMBL" id="CAD9480135.1"/>
    </source>
</evidence>
<feature type="region of interest" description="Disordered" evidence="6">
    <location>
        <begin position="341"/>
        <end position="368"/>
    </location>
</feature>
<dbReference type="AlphaFoldDB" id="A0A7S2MFA3"/>
<feature type="compositionally biased region" description="Polar residues" evidence="6">
    <location>
        <begin position="302"/>
        <end position="318"/>
    </location>
</feature>
<dbReference type="InterPro" id="IPR014284">
    <property type="entry name" value="RNA_pol_sigma-70_dom"/>
</dbReference>
<comment type="similarity">
    <text evidence="1">Belongs to the sigma-70 factor family.</text>
</comment>
<evidence type="ECO:0000256" key="4">
    <source>
        <dbReference type="ARBA" id="ARBA00023125"/>
    </source>
</evidence>
<dbReference type="InterPro" id="IPR007627">
    <property type="entry name" value="RNA_pol_sigma70_r2"/>
</dbReference>
<keyword evidence="5" id="KW-0804">Transcription</keyword>
<feature type="compositionally biased region" description="Basic and acidic residues" evidence="6">
    <location>
        <begin position="13"/>
        <end position="24"/>
    </location>
</feature>